<reference evidence="1" key="1">
    <citation type="submission" date="2015-07" db="EMBL/GenBank/DDBJ databases">
        <title>MeaNS - Measles Nucleotide Surveillance Program.</title>
        <authorList>
            <person name="Tran T."/>
            <person name="Druce J."/>
        </authorList>
    </citation>
    <scope>NUCLEOTIDE SEQUENCE</scope>
    <source>
        <strain evidence="1">UCB-OBI-ISO-001</strain>
        <tissue evidence="1">Gonad</tissue>
    </source>
</reference>
<evidence type="ECO:0008006" key="2">
    <source>
        <dbReference type="Google" id="ProtNLM"/>
    </source>
</evidence>
<dbReference type="STRING" id="37653.A0A0L8IG21"/>
<feature type="non-terminal residue" evidence="1">
    <location>
        <position position="1"/>
    </location>
</feature>
<gene>
    <name evidence="1" type="ORF">OCBIM_22004367mg</name>
</gene>
<feature type="non-terminal residue" evidence="1">
    <location>
        <position position="223"/>
    </location>
</feature>
<dbReference type="PANTHER" id="PTHR45913:SF5">
    <property type="entry name" value="GENERAL TRANSCRIPTION FACTOR II-I REPEAT DOMAIN-CONTAINING PROTEIN 2A-LIKE PROTEIN"/>
    <property type="match status" value="1"/>
</dbReference>
<protein>
    <recommendedName>
        <fullName evidence="2">DUF4371 domain-containing protein</fullName>
    </recommendedName>
</protein>
<dbReference type="EMBL" id="KQ415803">
    <property type="protein sequence ID" value="KOG00431.1"/>
    <property type="molecule type" value="Genomic_DNA"/>
</dbReference>
<proteinExistence type="predicted"/>
<name>A0A0L8IG21_OCTBM</name>
<sequence length="223" mass="25757">VANNPSEYPISLICLESIAVNEVANIRRHYETHHCENFRTFTGQARKDKVDRLKSSFGKQTSFFKNRKGKNVANTIASTEVLKRVVEKMKPFIDDYFFKDCLLAVLDNVCLEKKFLFQTISLSPRMVTRWFDVKNQLINACSELQYFSIAVEESTHLNELHNLLSLRGVTSTFQIFEEFIQLIPMKKTVTRVDIFEALLKMISEIKFDFSKLIGVTTDGAPRE</sequence>
<dbReference type="AlphaFoldDB" id="A0A0L8IG21"/>
<dbReference type="OrthoDB" id="10051404at2759"/>
<organism evidence="1">
    <name type="scientific">Octopus bimaculoides</name>
    <name type="common">California two-spotted octopus</name>
    <dbReference type="NCBI Taxonomy" id="37653"/>
    <lineage>
        <taxon>Eukaryota</taxon>
        <taxon>Metazoa</taxon>
        <taxon>Spiralia</taxon>
        <taxon>Lophotrochozoa</taxon>
        <taxon>Mollusca</taxon>
        <taxon>Cephalopoda</taxon>
        <taxon>Coleoidea</taxon>
        <taxon>Octopodiformes</taxon>
        <taxon>Octopoda</taxon>
        <taxon>Incirrata</taxon>
        <taxon>Octopodidae</taxon>
        <taxon>Octopus</taxon>
    </lineage>
</organism>
<accession>A0A0L8IG21</accession>
<evidence type="ECO:0000313" key="1">
    <source>
        <dbReference type="EMBL" id="KOG00431.1"/>
    </source>
</evidence>
<dbReference type="PANTHER" id="PTHR45913">
    <property type="entry name" value="EPM2A-INTERACTING PROTEIN 1"/>
    <property type="match status" value="1"/>
</dbReference>